<sequence>MKIMGVDIEPMESPSKSQPMYSVIIIDEGEKILYKSENVSLSRLIRLCWEYNIDVLALDNIYELGENDREIVNIIKLLPQNTNIVQVTYHNGEFKQLKELAREIGYEVQGKLTPQKTAYLDAILALRGYGTSIKVEEKRTKIIVSRGRALGPGGMSQNRYKRFIRGTLLRVAKDIKEKLDAKGLDYDMIVRRSRAGIEGAVFIVYAPRDRLFGIVKKMRGHDVVVDIKPIYKNKIEFKDKKAERRLIVGIDPGIEVGISVIDIYGKPVLLTSKRSIDRDDIISLISKEGKAIIVATDVNPLPDTVKKIASKFNARLFIPEKSLSVEEKQRLIEDYSKLYKLKIDNPHIRDSLAAALKAYYEVENKIRQIESFISRLDIDIINENKIYDCVIYGSTLSECIEKEIEKYIKRDDKKIEEKSDKKDENIMYKLTRLEEENKELKLELSRYKKLIYNLIAERDSLLRKIDEIKLQINRDIERDRKIYELNLNLQNAYKLINELEIRELTIQRQLGKLKEILYKLINGNAIVLKKNNGIGNIFFDGNNLYIIDEKVSNEIAEYADKEIVILDKCLLKDSELLYKELQIEKSKNIDIKKIIDEYRNRKIKRE</sequence>
<reference evidence="2 3" key="1">
    <citation type="submission" date="2024-02" db="EMBL/GenBank/DDBJ databases">
        <title>STSV induces naive adaptation in Sulfolobus.</title>
        <authorList>
            <person name="Xiang X."/>
            <person name="Song M."/>
        </authorList>
    </citation>
    <scope>NUCLEOTIDE SEQUENCE [LARGE SCALE GENOMIC DNA]</scope>
    <source>
        <strain evidence="2 3">RT2</strain>
    </source>
</reference>
<dbReference type="InterPro" id="IPR007408">
    <property type="entry name" value="DUF460"/>
</dbReference>
<keyword evidence="3" id="KW-1185">Reference proteome</keyword>
<gene>
    <name evidence="2" type="ORF">V6M85_10750</name>
</gene>
<dbReference type="GeneID" id="89337253"/>
<dbReference type="RefSeq" id="WP_338599831.1">
    <property type="nucleotide sequence ID" value="NZ_CP146016.1"/>
</dbReference>
<evidence type="ECO:0000313" key="3">
    <source>
        <dbReference type="Proteomes" id="UP001432202"/>
    </source>
</evidence>
<dbReference type="EMBL" id="CP146016">
    <property type="protein sequence ID" value="WWQ59935.1"/>
    <property type="molecule type" value="Genomic_DNA"/>
</dbReference>
<evidence type="ECO:0000256" key="1">
    <source>
        <dbReference type="SAM" id="Coils"/>
    </source>
</evidence>
<feature type="coiled-coil region" evidence="1">
    <location>
        <begin position="423"/>
        <end position="457"/>
    </location>
</feature>
<dbReference type="Pfam" id="PF04312">
    <property type="entry name" value="DUF460"/>
    <property type="match status" value="1"/>
</dbReference>
<dbReference type="AlphaFoldDB" id="A0AAX4L021"/>
<accession>A0AAX4L021</accession>
<organism evidence="2 3">
    <name type="scientific">Sulfolobus tengchongensis</name>
    <dbReference type="NCBI Taxonomy" id="207809"/>
    <lineage>
        <taxon>Archaea</taxon>
        <taxon>Thermoproteota</taxon>
        <taxon>Thermoprotei</taxon>
        <taxon>Sulfolobales</taxon>
        <taxon>Sulfolobaceae</taxon>
        <taxon>Sulfolobus</taxon>
    </lineage>
</organism>
<keyword evidence="1" id="KW-0175">Coiled coil</keyword>
<name>A0AAX4L021_9CREN</name>
<dbReference type="PANTHER" id="PTHR40707">
    <property type="entry name" value="POSSIBLE NUCLEASE OF RNASE H FOLD, RUVC/YQGF FAMILY"/>
    <property type="match status" value="1"/>
</dbReference>
<evidence type="ECO:0000313" key="2">
    <source>
        <dbReference type="EMBL" id="WWQ59935.1"/>
    </source>
</evidence>
<proteinExistence type="predicted"/>
<protein>
    <submittedName>
        <fullName evidence="2">DUF460 domain-containing protein</fullName>
    </submittedName>
</protein>
<dbReference type="PANTHER" id="PTHR40707:SF1">
    <property type="entry name" value="DUF460 DOMAIN-CONTAINING PROTEIN"/>
    <property type="match status" value="1"/>
</dbReference>
<dbReference type="Proteomes" id="UP001432202">
    <property type="component" value="Chromosome"/>
</dbReference>